<evidence type="ECO:0000259" key="8">
    <source>
        <dbReference type="Pfam" id="PF09811"/>
    </source>
</evidence>
<dbReference type="PANTHER" id="PTHR18829">
    <property type="entry name" value="PROTEIN YAE1 HOMOLOG"/>
    <property type="match status" value="1"/>
</dbReference>
<evidence type="ECO:0000313" key="10">
    <source>
        <dbReference type="Proteomes" id="UP000193719"/>
    </source>
</evidence>
<name>A0A1Y1VCA5_9FUNG</name>
<reference evidence="9 10" key="1">
    <citation type="submission" date="2016-08" db="EMBL/GenBank/DDBJ databases">
        <title>Genomes of anaerobic fungi encode conserved fungal cellulosomes for biomass hydrolysis.</title>
        <authorList>
            <consortium name="DOE Joint Genome Institute"/>
            <person name="Haitjema C.H."/>
            <person name="Gilmore S.P."/>
            <person name="Henske J.K."/>
            <person name="Solomon K.V."/>
            <person name="De Groot R."/>
            <person name="Kuo A."/>
            <person name="Mondo S.J."/>
            <person name="Salamov A.A."/>
            <person name="Labutti K."/>
            <person name="Zhao Z."/>
            <person name="Chiniquy J."/>
            <person name="Barry K."/>
            <person name="Brewer H.M."/>
            <person name="Purvine S.O."/>
            <person name="Wright A.T."/>
            <person name="Boxma B."/>
            <person name="Van Alen T."/>
            <person name="Hackstein J.H."/>
            <person name="Baker S.E."/>
            <person name="Grigoriev I.V."/>
            <person name="O'Malley M.A."/>
        </authorList>
    </citation>
    <scope>NUCLEOTIDE SEQUENCE [LARGE SCALE GENOMIC DNA]</scope>
    <source>
        <strain evidence="10">finn</strain>
    </source>
</reference>
<evidence type="ECO:0000256" key="2">
    <source>
        <dbReference type="ARBA" id="ARBA00004496"/>
    </source>
</evidence>
<evidence type="ECO:0000256" key="7">
    <source>
        <dbReference type="ARBA" id="ARBA00023242"/>
    </source>
</evidence>
<accession>A0A1Y1VCA5</accession>
<organism evidence="9 10">
    <name type="scientific">Piromyces finnis</name>
    <dbReference type="NCBI Taxonomy" id="1754191"/>
    <lineage>
        <taxon>Eukaryota</taxon>
        <taxon>Fungi</taxon>
        <taxon>Fungi incertae sedis</taxon>
        <taxon>Chytridiomycota</taxon>
        <taxon>Chytridiomycota incertae sedis</taxon>
        <taxon>Neocallimastigomycetes</taxon>
        <taxon>Neocallimastigales</taxon>
        <taxon>Neocallimastigaceae</taxon>
        <taxon>Piromyces</taxon>
    </lineage>
</organism>
<evidence type="ECO:0000256" key="1">
    <source>
        <dbReference type="ARBA" id="ARBA00004123"/>
    </source>
</evidence>
<evidence type="ECO:0000256" key="4">
    <source>
        <dbReference type="ARBA" id="ARBA00017286"/>
    </source>
</evidence>
<dbReference type="OrthoDB" id="20086at2759"/>
<comment type="similarity">
    <text evidence="3">Belongs to the YAE1 family.</text>
</comment>
<protein>
    <recommendedName>
        <fullName evidence="5">Protein YAE1</fullName>
    </recommendedName>
    <alternativeName>
        <fullName evidence="4">Protein yae1</fullName>
    </alternativeName>
</protein>
<gene>
    <name evidence="9" type="ORF">BCR36DRAFT_324281</name>
</gene>
<dbReference type="Proteomes" id="UP000193719">
    <property type="component" value="Unassembled WGS sequence"/>
</dbReference>
<dbReference type="PANTHER" id="PTHR18829:SF0">
    <property type="entry name" value="PROTEIN YAE1 HOMOLOG"/>
    <property type="match status" value="1"/>
</dbReference>
<comment type="subcellular location">
    <subcellularLocation>
        <location evidence="2">Cytoplasm</location>
    </subcellularLocation>
    <subcellularLocation>
        <location evidence="1">Nucleus</location>
    </subcellularLocation>
</comment>
<dbReference type="Pfam" id="PF09811">
    <property type="entry name" value="Yae1_N"/>
    <property type="match status" value="1"/>
</dbReference>
<feature type="domain" description="Essential protein Yae1 N-terminal" evidence="8">
    <location>
        <begin position="34"/>
        <end position="70"/>
    </location>
</feature>
<dbReference type="AlphaFoldDB" id="A0A1Y1VCA5"/>
<sequence>MDDDIWDDCDDSEYDRIMSDRNYNRMSEINQNMGYIQGIDHGKISTIQESFEKGFKIGFDNGSKVGEQYGEASAMKFLFELENGQIEKVNAMIKNFDKYKNFKNVESLFEKEELKDGNAAEEKEEIFMPQEIKSFLDENKIILESI</sequence>
<evidence type="ECO:0000256" key="6">
    <source>
        <dbReference type="ARBA" id="ARBA00022490"/>
    </source>
</evidence>
<dbReference type="InterPro" id="IPR019191">
    <property type="entry name" value="Essential_protein_Yae1_N"/>
</dbReference>
<dbReference type="GO" id="GO:0005737">
    <property type="term" value="C:cytoplasm"/>
    <property type="evidence" value="ECO:0007669"/>
    <property type="project" value="UniProtKB-SubCell"/>
</dbReference>
<comment type="caution">
    <text evidence="9">The sequence shown here is derived from an EMBL/GenBank/DDBJ whole genome shotgun (WGS) entry which is preliminary data.</text>
</comment>
<reference evidence="9 10" key="2">
    <citation type="submission" date="2016-08" db="EMBL/GenBank/DDBJ databases">
        <title>Pervasive Adenine N6-methylation of Active Genes in Fungi.</title>
        <authorList>
            <consortium name="DOE Joint Genome Institute"/>
            <person name="Mondo S.J."/>
            <person name="Dannebaum R.O."/>
            <person name="Kuo R.C."/>
            <person name="Labutti K."/>
            <person name="Haridas S."/>
            <person name="Kuo A."/>
            <person name="Salamov A."/>
            <person name="Ahrendt S.R."/>
            <person name="Lipzen A."/>
            <person name="Sullivan W."/>
            <person name="Andreopoulos W.B."/>
            <person name="Clum A."/>
            <person name="Lindquist E."/>
            <person name="Daum C."/>
            <person name="Ramamoorthy G.K."/>
            <person name="Gryganskyi A."/>
            <person name="Culley D."/>
            <person name="Magnuson J.K."/>
            <person name="James T.Y."/>
            <person name="O'Malley M.A."/>
            <person name="Stajich J.E."/>
            <person name="Spatafora J.W."/>
            <person name="Visel A."/>
            <person name="Grigoriev I.V."/>
        </authorList>
    </citation>
    <scope>NUCLEOTIDE SEQUENCE [LARGE SCALE GENOMIC DNA]</scope>
    <source>
        <strain evidence="10">finn</strain>
    </source>
</reference>
<keyword evidence="6" id="KW-0963">Cytoplasm</keyword>
<proteinExistence type="inferred from homology"/>
<dbReference type="InterPro" id="IPR038881">
    <property type="entry name" value="Yae1-like"/>
</dbReference>
<evidence type="ECO:0000313" key="9">
    <source>
        <dbReference type="EMBL" id="ORX52507.1"/>
    </source>
</evidence>
<keyword evidence="7" id="KW-0539">Nucleus</keyword>
<dbReference type="GO" id="GO:0005634">
    <property type="term" value="C:nucleus"/>
    <property type="evidence" value="ECO:0007669"/>
    <property type="project" value="UniProtKB-SubCell"/>
</dbReference>
<dbReference type="EMBL" id="MCFH01000015">
    <property type="protein sequence ID" value="ORX52507.1"/>
    <property type="molecule type" value="Genomic_DNA"/>
</dbReference>
<evidence type="ECO:0000256" key="5">
    <source>
        <dbReference type="ARBA" id="ARBA00018400"/>
    </source>
</evidence>
<keyword evidence="10" id="KW-1185">Reference proteome</keyword>
<evidence type="ECO:0000256" key="3">
    <source>
        <dbReference type="ARBA" id="ARBA00007096"/>
    </source>
</evidence>